<feature type="transmembrane region" description="Helical" evidence="9">
    <location>
        <begin position="268"/>
        <end position="290"/>
    </location>
</feature>
<feature type="transmembrane region" description="Helical" evidence="9">
    <location>
        <begin position="90"/>
        <end position="109"/>
    </location>
</feature>
<feature type="compositionally biased region" description="Basic and acidic residues" evidence="8">
    <location>
        <begin position="1"/>
        <end position="17"/>
    </location>
</feature>
<gene>
    <name evidence="10" type="ORF">AVW13_00340</name>
    <name evidence="11" type="ORF">I6G59_04715</name>
</gene>
<comment type="subcellular location">
    <subcellularLocation>
        <location evidence="1">Cell membrane</location>
        <topology evidence="1">Multi-pass membrane protein</topology>
    </subcellularLocation>
</comment>
<evidence type="ECO:0000256" key="6">
    <source>
        <dbReference type="ARBA" id="ARBA00022989"/>
    </source>
</evidence>
<evidence type="ECO:0000256" key="1">
    <source>
        <dbReference type="ARBA" id="ARBA00004651"/>
    </source>
</evidence>
<dbReference type="EMBL" id="LQQR01000001">
    <property type="protein sequence ID" value="KZE24519.1"/>
    <property type="molecule type" value="Genomic_DNA"/>
</dbReference>
<feature type="transmembrane region" description="Helical" evidence="9">
    <location>
        <begin position="186"/>
        <end position="203"/>
    </location>
</feature>
<keyword evidence="5 9" id="KW-0812">Transmembrane</keyword>
<organism evidence="10 12">
    <name type="scientific">Brevibacterium casei</name>
    <dbReference type="NCBI Taxonomy" id="33889"/>
    <lineage>
        <taxon>Bacteria</taxon>
        <taxon>Bacillati</taxon>
        <taxon>Actinomycetota</taxon>
        <taxon>Actinomycetes</taxon>
        <taxon>Micrococcales</taxon>
        <taxon>Brevibacteriaceae</taxon>
        <taxon>Brevibacterium</taxon>
    </lineage>
</organism>
<evidence type="ECO:0000313" key="13">
    <source>
        <dbReference type="Proteomes" id="UP000594979"/>
    </source>
</evidence>
<feature type="transmembrane region" description="Helical" evidence="9">
    <location>
        <begin position="51"/>
        <end position="70"/>
    </location>
</feature>
<reference evidence="12" key="1">
    <citation type="submission" date="2016-01" db="EMBL/GenBank/DDBJ databases">
        <title>Draft genome of Chromobacterium sp. F49.</title>
        <authorList>
            <person name="Hong K.W."/>
        </authorList>
    </citation>
    <scope>NUCLEOTIDE SEQUENCE [LARGE SCALE GENOMIC DNA]</scope>
    <source>
        <strain evidence="12">M40</strain>
    </source>
</reference>
<feature type="transmembrane region" description="Helical" evidence="9">
    <location>
        <begin position="511"/>
        <end position="531"/>
    </location>
</feature>
<dbReference type="AlphaFoldDB" id="A0A165EIQ3"/>
<keyword evidence="3" id="KW-0813">Transport</keyword>
<feature type="transmembrane region" description="Helical" evidence="9">
    <location>
        <begin position="440"/>
        <end position="462"/>
    </location>
</feature>
<evidence type="ECO:0000256" key="5">
    <source>
        <dbReference type="ARBA" id="ARBA00022692"/>
    </source>
</evidence>
<protein>
    <submittedName>
        <fullName evidence="11">BCCT family transporter</fullName>
    </submittedName>
    <submittedName>
        <fullName evidence="10">Glycine/betaine ABC transporter permease</fullName>
    </submittedName>
</protein>
<dbReference type="PANTHER" id="PTHR30047:SF7">
    <property type="entry name" value="HIGH-AFFINITY CHOLINE TRANSPORT PROTEIN"/>
    <property type="match status" value="1"/>
</dbReference>
<feature type="transmembrane region" description="Helical" evidence="9">
    <location>
        <begin position="483"/>
        <end position="505"/>
    </location>
</feature>
<keyword evidence="4" id="KW-1003">Cell membrane</keyword>
<evidence type="ECO:0000313" key="10">
    <source>
        <dbReference type="EMBL" id="KZE24519.1"/>
    </source>
</evidence>
<reference evidence="10" key="2">
    <citation type="submission" date="2016-01" db="EMBL/GenBank/DDBJ databases">
        <authorList>
            <person name="Hong K.W."/>
        </authorList>
    </citation>
    <scope>NUCLEOTIDE SEQUENCE</scope>
    <source>
        <strain evidence="10">M40</strain>
    </source>
</reference>
<feature type="transmembrane region" description="Helical" evidence="9">
    <location>
        <begin position="355"/>
        <end position="375"/>
    </location>
</feature>
<evidence type="ECO:0000313" key="12">
    <source>
        <dbReference type="Proteomes" id="UP000076612"/>
    </source>
</evidence>
<dbReference type="KEGG" id="bcau:I6G59_04715"/>
<evidence type="ECO:0000256" key="2">
    <source>
        <dbReference type="ARBA" id="ARBA00005658"/>
    </source>
</evidence>
<sequence length="561" mass="60082">MKHESDRSDGDDHEAQRDHRHAQLPGRGMEFGDGISPAMAEANALRSRPGAVFWISIAGVAAFTLWGVIAPEGMASTMTTAMDAVAANVGWSYLIVTLGCIGLLIYLGFGRYGRVRLGAEDDRPEFSTWAWLAMILSAVMGIGLISYGVAEPISHFTTPPHDLAAPGSTEAAVVALQYSYFDWGPHAWAVFGVFGLAIAYSTHKRGNTGLISPMLRPIFGKAMDGWLGKLVDIMAVVATLFGTTTSLGLGASQIAEGLNRVLGIPNELFVQIVIILGITVIFTLSALSGVNRGIKFLSQTTAVLSIFLGLFVLIAGPTGFIGNLFFRATGQYLGEFFTTSLLTPLTSDAVGWYQYWTYFMMAWWLSWGAFVGVFLAKISKGRTVREFVLGVMGVPSLVFFAWFTVFGGTAIKIDMDGTGAIGKAAAEDVNSAFFETLGNLPLTGLTSVIAIILVVLYFVSGADANTFVLSMLTSRGTLEPSRWVLTVWGVLTGTTAMVLFFAGGLAALQQAAMLSALPFAVIVALLGICIVKTLHEDHDMDAFRTVRRKDLPPSLTTADDS</sequence>
<dbReference type="EMBL" id="CP065682">
    <property type="protein sequence ID" value="QPS34626.1"/>
    <property type="molecule type" value="Genomic_DNA"/>
</dbReference>
<dbReference type="NCBIfam" id="TIGR00842">
    <property type="entry name" value="bcct"/>
    <property type="match status" value="1"/>
</dbReference>
<evidence type="ECO:0000313" key="11">
    <source>
        <dbReference type="EMBL" id="QPS34626.1"/>
    </source>
</evidence>
<accession>A0A165EIQ3</accession>
<evidence type="ECO:0000256" key="8">
    <source>
        <dbReference type="SAM" id="MobiDB-lite"/>
    </source>
</evidence>
<dbReference type="STRING" id="33889.AVW13_00340"/>
<dbReference type="Pfam" id="PF02028">
    <property type="entry name" value="BCCT"/>
    <property type="match status" value="1"/>
</dbReference>
<keyword evidence="6 9" id="KW-1133">Transmembrane helix</keyword>
<evidence type="ECO:0000256" key="9">
    <source>
        <dbReference type="SAM" id="Phobius"/>
    </source>
</evidence>
<feature type="region of interest" description="Disordered" evidence="8">
    <location>
        <begin position="1"/>
        <end position="28"/>
    </location>
</feature>
<dbReference type="PANTHER" id="PTHR30047">
    <property type="entry name" value="HIGH-AFFINITY CHOLINE TRANSPORT PROTEIN-RELATED"/>
    <property type="match status" value="1"/>
</dbReference>
<feature type="transmembrane region" description="Helical" evidence="9">
    <location>
        <begin position="387"/>
        <end position="406"/>
    </location>
</feature>
<dbReference type="RefSeq" id="WP_063248718.1">
    <property type="nucleotide sequence ID" value="NZ_CP065682.1"/>
</dbReference>
<dbReference type="GO" id="GO:0022857">
    <property type="term" value="F:transmembrane transporter activity"/>
    <property type="evidence" value="ECO:0007669"/>
    <property type="project" value="InterPro"/>
</dbReference>
<dbReference type="Proteomes" id="UP000076612">
    <property type="component" value="Unassembled WGS sequence"/>
</dbReference>
<keyword evidence="7 9" id="KW-0472">Membrane</keyword>
<feature type="transmembrane region" description="Helical" evidence="9">
    <location>
        <begin position="302"/>
        <end position="326"/>
    </location>
</feature>
<dbReference type="InterPro" id="IPR000060">
    <property type="entry name" value="BCCT_transptr"/>
</dbReference>
<evidence type="ECO:0000256" key="4">
    <source>
        <dbReference type="ARBA" id="ARBA00022475"/>
    </source>
</evidence>
<comment type="similarity">
    <text evidence="2">Belongs to the BCCT transporter (TC 2.A.15) family.</text>
</comment>
<name>A0A165EIQ3_9MICO</name>
<evidence type="ECO:0000256" key="7">
    <source>
        <dbReference type="ARBA" id="ARBA00023136"/>
    </source>
</evidence>
<proteinExistence type="inferred from homology"/>
<dbReference type="GO" id="GO:0005886">
    <property type="term" value="C:plasma membrane"/>
    <property type="evidence" value="ECO:0007669"/>
    <property type="project" value="UniProtKB-SubCell"/>
</dbReference>
<reference evidence="11 13" key="3">
    <citation type="submission" date="2020-12" db="EMBL/GenBank/DDBJ databases">
        <title>FDA dAtabase for Regulatory Grade micrObial Sequences (FDA-ARGOS): Supporting development and validation of Infectious Disease Dx tests.</title>
        <authorList>
            <person name="Sproer C."/>
            <person name="Gronow S."/>
            <person name="Severitt S."/>
            <person name="Schroder I."/>
            <person name="Tallon L."/>
            <person name="Sadzewicz L."/>
            <person name="Zhao X."/>
            <person name="Boylan J."/>
            <person name="Ott S."/>
            <person name="Bowen H."/>
            <person name="Vavikolanu K."/>
            <person name="Mehta A."/>
            <person name="Aluvathingal J."/>
            <person name="Nadendla S."/>
            <person name="Lowell S."/>
            <person name="Myers T."/>
            <person name="Yan Y."/>
            <person name="Sichtig H."/>
        </authorList>
    </citation>
    <scope>NUCLEOTIDE SEQUENCE [LARGE SCALE GENOMIC DNA]</scope>
    <source>
        <strain evidence="11 13">FDAARGOS_902</strain>
    </source>
</reference>
<dbReference type="Proteomes" id="UP000594979">
    <property type="component" value="Chromosome"/>
</dbReference>
<feature type="transmembrane region" description="Helical" evidence="9">
    <location>
        <begin position="224"/>
        <end position="248"/>
    </location>
</feature>
<feature type="transmembrane region" description="Helical" evidence="9">
    <location>
        <begin position="129"/>
        <end position="150"/>
    </location>
</feature>
<evidence type="ECO:0000256" key="3">
    <source>
        <dbReference type="ARBA" id="ARBA00022448"/>
    </source>
</evidence>